<reference evidence="1 2" key="1">
    <citation type="submission" date="2015-09" db="EMBL/GenBank/DDBJ databases">
        <title>Sorangium comparison.</title>
        <authorList>
            <person name="Zaburannyi N."/>
            <person name="Bunk B."/>
            <person name="Overmann J."/>
            <person name="Mueller R."/>
        </authorList>
    </citation>
    <scope>NUCLEOTIDE SEQUENCE [LARGE SCALE GENOMIC DNA]</scope>
    <source>
        <strain evidence="1 2">So ce26</strain>
    </source>
</reference>
<name>A0A2L0F3D0_SORCE</name>
<protein>
    <submittedName>
        <fullName evidence="1">Uncharacterized protein</fullName>
    </submittedName>
</protein>
<sequence>MTEFVPHELGAVFVISPVEEDHVQRLIVFRVRGIAVPDAARERILAERDAERLERWHERAILAAFVEDVLHEPS</sequence>
<gene>
    <name evidence="1" type="ORF">SOCE26_075800</name>
</gene>
<dbReference type="AlphaFoldDB" id="A0A2L0F3D0"/>
<accession>A0A2L0F3D0</accession>
<dbReference type="Proteomes" id="UP000238348">
    <property type="component" value="Chromosome"/>
</dbReference>
<proteinExistence type="predicted"/>
<evidence type="ECO:0000313" key="2">
    <source>
        <dbReference type="Proteomes" id="UP000238348"/>
    </source>
</evidence>
<organism evidence="1 2">
    <name type="scientific">Sorangium cellulosum</name>
    <name type="common">Polyangium cellulosum</name>
    <dbReference type="NCBI Taxonomy" id="56"/>
    <lineage>
        <taxon>Bacteria</taxon>
        <taxon>Pseudomonadati</taxon>
        <taxon>Myxococcota</taxon>
        <taxon>Polyangia</taxon>
        <taxon>Polyangiales</taxon>
        <taxon>Polyangiaceae</taxon>
        <taxon>Sorangium</taxon>
    </lineage>
</organism>
<dbReference type="RefSeq" id="WP_234022802.1">
    <property type="nucleotide sequence ID" value="NZ_CP012673.1"/>
</dbReference>
<evidence type="ECO:0000313" key="1">
    <source>
        <dbReference type="EMBL" id="AUX46075.1"/>
    </source>
</evidence>
<dbReference type="EMBL" id="CP012673">
    <property type="protein sequence ID" value="AUX46075.1"/>
    <property type="molecule type" value="Genomic_DNA"/>
</dbReference>